<protein>
    <recommendedName>
        <fullName evidence="4">X-X-X-Leu-X-X-Gly heptad repeat-containing protein</fullName>
    </recommendedName>
</protein>
<dbReference type="AlphaFoldDB" id="F2JGC5"/>
<evidence type="ECO:0000256" key="1">
    <source>
        <dbReference type="SAM" id="SignalP"/>
    </source>
</evidence>
<feature type="chain" id="PRO_5003278862" description="X-X-X-Leu-X-X-Gly heptad repeat-containing protein" evidence="1">
    <location>
        <begin position="27"/>
        <end position="562"/>
    </location>
</feature>
<dbReference type="InterPro" id="IPR023908">
    <property type="entry name" value="xxxLxxG_rpt"/>
</dbReference>
<dbReference type="STRING" id="642492.Clole_0060"/>
<dbReference type="SUPFAM" id="SSF101967">
    <property type="entry name" value="Adhesin YadA, collagen-binding domain"/>
    <property type="match status" value="1"/>
</dbReference>
<dbReference type="RefSeq" id="WP_013655121.1">
    <property type="nucleotide sequence ID" value="NC_015275.1"/>
</dbReference>
<dbReference type="EMBL" id="CP002582">
    <property type="protein sequence ID" value="ADZ81820.1"/>
    <property type="molecule type" value="Genomic_DNA"/>
</dbReference>
<organism evidence="2 3">
    <name type="scientific">Cellulosilyticum lentocellum (strain ATCC 49066 / DSM 5427 / NCIMB 11756 / RHM5)</name>
    <name type="common">Clostridium lentocellum</name>
    <dbReference type="NCBI Taxonomy" id="642492"/>
    <lineage>
        <taxon>Bacteria</taxon>
        <taxon>Bacillati</taxon>
        <taxon>Bacillota</taxon>
        <taxon>Clostridia</taxon>
        <taxon>Lachnospirales</taxon>
        <taxon>Cellulosilyticaceae</taxon>
        <taxon>Cellulosilyticum</taxon>
    </lineage>
</organism>
<accession>F2JGC5</accession>
<dbReference type="InterPro" id="IPR011049">
    <property type="entry name" value="Serralysin-like_metalloprot_C"/>
</dbReference>
<name>F2JGC5_CELLD</name>
<dbReference type="NCBIfam" id="TIGR03057">
    <property type="entry name" value="xxxLxxG_by_4"/>
    <property type="match status" value="2"/>
</dbReference>
<keyword evidence="3" id="KW-1185">Reference proteome</keyword>
<feature type="signal peptide" evidence="1">
    <location>
        <begin position="1"/>
        <end position="26"/>
    </location>
</feature>
<dbReference type="Gene3D" id="1.10.287.950">
    <property type="entry name" value="Methyl-accepting chemotaxis protein"/>
    <property type="match status" value="1"/>
</dbReference>
<dbReference type="Proteomes" id="UP000008467">
    <property type="component" value="Chromosome"/>
</dbReference>
<evidence type="ECO:0000313" key="3">
    <source>
        <dbReference type="Proteomes" id="UP000008467"/>
    </source>
</evidence>
<gene>
    <name evidence="2" type="ordered locus">Clole_0060</name>
</gene>
<evidence type="ECO:0008006" key="4">
    <source>
        <dbReference type="Google" id="ProtNLM"/>
    </source>
</evidence>
<dbReference type="KEGG" id="cle:Clole_0060"/>
<keyword evidence="1" id="KW-0732">Signal</keyword>
<sequence>MKLAKRCEKVLIMSMVAAMIAPSTFAATKNEMVFVTANSQGETQKIIVSNHLEVNNETEVKDISELKNIINLKGDEVPTKDGNNLTWQTNGKDIYYQGETTKALPVETAVTYVLDGKEMTPEELSGKSGHLKITVKQTNTVKAKKIIEGKERELYAPFYSLGMIMLDADVMQNIEITNGKLLSDGSRKAVVGAMLPGMSENLGDKGIDLVSDTIEIEGDVEEFYLAPIYISTSANLPELSDIKGLEEFDNMTENLNKLVRSGNQLVKGSTTLFSSMSLFNTKIKEFQRGMNSFINGAGQLTSGISSLQGGAIKLNTGANSLYENSVAYVNKGKELVAGVDKQTAAINSLNDTLAQVLATLPNDLPQKAALTQISGGMSQLKESSMTLGTGLSSYVNKANDLAAGAKALDDGSESLVEGLNSAVEGTKTLEQGSGKLTSGMNSLVDATSQLEEGAKTLATGMNEFNKEGILKLKEGVSDKLNSLSEFLEIKDALVEIAKDYTTFTGNNEANDSKVEFVVKIEGVDRMVVEDKTTNIAANETKISVEKKGFLESIKEWVKESLA</sequence>
<proteinExistence type="predicted"/>
<evidence type="ECO:0000313" key="2">
    <source>
        <dbReference type="EMBL" id="ADZ81820.1"/>
    </source>
</evidence>
<dbReference type="eggNOG" id="COG1511">
    <property type="taxonomic scope" value="Bacteria"/>
</dbReference>
<dbReference type="HOGENOM" id="CLU_013314_0_0_9"/>
<reference evidence="2 3" key="1">
    <citation type="journal article" date="2011" name="J. Bacteriol.">
        <title>Complete genome sequence of the cellulose-degrading bacterium Cellulosilyticum lentocellum.</title>
        <authorList>
            <consortium name="US DOE Joint Genome Institute"/>
            <person name="Miller D.A."/>
            <person name="Suen G."/>
            <person name="Bruce D."/>
            <person name="Copeland A."/>
            <person name="Cheng J.F."/>
            <person name="Detter C."/>
            <person name="Goodwin L.A."/>
            <person name="Han C.S."/>
            <person name="Hauser L.J."/>
            <person name="Land M.L."/>
            <person name="Lapidus A."/>
            <person name="Lucas S."/>
            <person name="Meincke L."/>
            <person name="Pitluck S."/>
            <person name="Tapia R."/>
            <person name="Teshima H."/>
            <person name="Woyke T."/>
            <person name="Fox B.G."/>
            <person name="Angert E.R."/>
            <person name="Currie C.R."/>
        </authorList>
    </citation>
    <scope>NUCLEOTIDE SEQUENCE [LARGE SCALE GENOMIC DNA]</scope>
    <source>
        <strain evidence="3">ATCC 49066 / DSM 5427 / NCIMB 11756 / RHM5</strain>
    </source>
</reference>